<dbReference type="Gene3D" id="3.40.50.300">
    <property type="entry name" value="P-loop containing nucleotide triphosphate hydrolases"/>
    <property type="match status" value="1"/>
</dbReference>
<dbReference type="SMART" id="SM00382">
    <property type="entry name" value="AAA"/>
    <property type="match status" value="1"/>
</dbReference>
<dbReference type="Proteomes" id="UP000564629">
    <property type="component" value="Unassembled WGS sequence"/>
</dbReference>
<dbReference type="Pfam" id="PF01935">
    <property type="entry name" value="DUF87"/>
    <property type="match status" value="1"/>
</dbReference>
<dbReference type="PANTHER" id="PTHR42957">
    <property type="entry name" value="HELICASE MJ1565-RELATED"/>
    <property type="match status" value="1"/>
</dbReference>
<accession>A0A511FBP6</accession>
<feature type="compositionally biased region" description="Low complexity" evidence="1">
    <location>
        <begin position="387"/>
        <end position="405"/>
    </location>
</feature>
<evidence type="ECO:0000259" key="2">
    <source>
        <dbReference type="SMART" id="SM00382"/>
    </source>
</evidence>
<evidence type="ECO:0000313" key="6">
    <source>
        <dbReference type="Proteomes" id="UP000564629"/>
    </source>
</evidence>
<evidence type="ECO:0000313" key="4">
    <source>
        <dbReference type="EMBL" id="MBB5474574.1"/>
    </source>
</evidence>
<reference evidence="3 5" key="1">
    <citation type="submission" date="2019-07" db="EMBL/GenBank/DDBJ databases">
        <title>Whole genome shotgun sequence of Cellulomonas hominis NBRC 16055.</title>
        <authorList>
            <person name="Hosoyama A."/>
            <person name="Uohara A."/>
            <person name="Ohji S."/>
            <person name="Ichikawa N."/>
        </authorList>
    </citation>
    <scope>NUCLEOTIDE SEQUENCE [LARGE SCALE GENOMIC DNA]</scope>
    <source>
        <strain evidence="3 5">NBRC 16055</strain>
    </source>
</reference>
<dbReference type="PANTHER" id="PTHR42957:SF1">
    <property type="entry name" value="HELICASE MJ1565-RELATED"/>
    <property type="match status" value="1"/>
</dbReference>
<sequence>MPSTPLRLAPDLALPLEAVTETFAIVGKRGSGKTSTARVLSEELLGADQPVVVLDPTGVWWGLRSSADGEHAGHQVVILGGEHGDAPLVETAGAAVADVVVEQRVPVVLDFSLLSKSATRRFATDFIERLYHRNRQTLHVVVDEADLFAPQRVPTGGERLLGAMNDLVRRGRVRGLGVTLISQRPAVLNKDVLTQAEVLIALRLTGARDRAAINEWIEAHSGPEEAKTVISTLAGLPVGTAWIWSPGWLEVLAKVAIRAPRTFDSSATPKPGVAVSAPRKMAAIDVAAVTAQIAAFTEEAQASDPVALRRKVRTLTEDLARARRAPARVETTQVEIPVEVRVEVPVLDPADVADLRSIAEQAASWAARVTEAAHALTARLDAAAAAAAAAPRQTTRAQPRPTGASSPPPPATTPQPRPPAGAGTSMSKAERAILSVLAQHGERSTTQVAILTGYSHKSGGYRNALSKLRTAGYIDGRGQVTATPAGLDALGPYDELPTGAALRAWWGQQHLSKAERAALDVLARAYPYPVEVAAIADATGYSATSGGFRNALSRLRSLELASGRGALVMADALAEVPGQQA</sequence>
<evidence type="ECO:0000313" key="3">
    <source>
        <dbReference type="EMBL" id="GEL46613.1"/>
    </source>
</evidence>
<name>A0A511FBP6_9CELL</name>
<evidence type="ECO:0000256" key="1">
    <source>
        <dbReference type="SAM" id="MobiDB-lite"/>
    </source>
</evidence>
<protein>
    <submittedName>
        <fullName evidence="4">Plasmid stabilization system protein ParE</fullName>
    </submittedName>
</protein>
<feature type="domain" description="AAA+ ATPase" evidence="2">
    <location>
        <begin position="19"/>
        <end position="193"/>
    </location>
</feature>
<dbReference type="AlphaFoldDB" id="A0A511FBP6"/>
<dbReference type="EMBL" id="BJVQ01000019">
    <property type="protein sequence ID" value="GEL46613.1"/>
    <property type="molecule type" value="Genomic_DNA"/>
</dbReference>
<dbReference type="Proteomes" id="UP000321723">
    <property type="component" value="Unassembled WGS sequence"/>
</dbReference>
<dbReference type="SUPFAM" id="SSF52540">
    <property type="entry name" value="P-loop containing nucleoside triphosphate hydrolases"/>
    <property type="match status" value="1"/>
</dbReference>
<gene>
    <name evidence="3" type="ORF">CHO01_17290</name>
    <name evidence="4" type="ORF">HNR08_003310</name>
</gene>
<dbReference type="InterPro" id="IPR027417">
    <property type="entry name" value="P-loop_NTPase"/>
</dbReference>
<dbReference type="InterPro" id="IPR002789">
    <property type="entry name" value="HerA_central"/>
</dbReference>
<dbReference type="RefSeq" id="WP_183835126.1">
    <property type="nucleotide sequence ID" value="NZ_BJVQ01000019.1"/>
</dbReference>
<keyword evidence="5" id="KW-1185">Reference proteome</keyword>
<comment type="caution">
    <text evidence="3">The sequence shown here is derived from an EMBL/GenBank/DDBJ whole genome shotgun (WGS) entry which is preliminary data.</text>
</comment>
<dbReference type="EMBL" id="JACHDN010000001">
    <property type="protein sequence ID" value="MBB5474574.1"/>
    <property type="molecule type" value="Genomic_DNA"/>
</dbReference>
<feature type="compositionally biased region" description="Pro residues" evidence="1">
    <location>
        <begin position="406"/>
        <end position="419"/>
    </location>
</feature>
<evidence type="ECO:0000313" key="5">
    <source>
        <dbReference type="Proteomes" id="UP000321723"/>
    </source>
</evidence>
<feature type="region of interest" description="Disordered" evidence="1">
    <location>
        <begin position="387"/>
        <end position="427"/>
    </location>
</feature>
<dbReference type="InterPro" id="IPR003593">
    <property type="entry name" value="AAA+_ATPase"/>
</dbReference>
<reference evidence="4 6" key="2">
    <citation type="submission" date="2020-08" db="EMBL/GenBank/DDBJ databases">
        <title>Sequencing the genomes of 1000 actinobacteria strains.</title>
        <authorList>
            <person name="Klenk H.-P."/>
        </authorList>
    </citation>
    <scope>NUCLEOTIDE SEQUENCE [LARGE SCALE GENOMIC DNA]</scope>
    <source>
        <strain evidence="4 6">DSM 9581</strain>
    </source>
</reference>
<dbReference type="InterPro" id="IPR008571">
    <property type="entry name" value="HerA-like"/>
</dbReference>
<proteinExistence type="predicted"/>
<organism evidence="3 5">
    <name type="scientific">Cellulomonas hominis</name>
    <dbReference type="NCBI Taxonomy" id="156981"/>
    <lineage>
        <taxon>Bacteria</taxon>
        <taxon>Bacillati</taxon>
        <taxon>Actinomycetota</taxon>
        <taxon>Actinomycetes</taxon>
        <taxon>Micrococcales</taxon>
        <taxon>Cellulomonadaceae</taxon>
        <taxon>Cellulomonas</taxon>
    </lineage>
</organism>